<reference evidence="1 2" key="1">
    <citation type="submission" date="2019-10" db="EMBL/GenBank/DDBJ databases">
        <title>Prolixibacter strains distinguished by the presence of nitrate reductase genes were adept at nitrate-dependent anaerobic corrosion of metallic iron and carbon steel.</title>
        <authorList>
            <person name="Iino T."/>
            <person name="Shono N."/>
            <person name="Ito K."/>
            <person name="Nakamura R."/>
            <person name="Sueoka K."/>
            <person name="Harayama S."/>
            <person name="Ohkuma M."/>
        </authorList>
    </citation>
    <scope>NUCLEOTIDE SEQUENCE [LARGE SCALE GENOMIC DNA]</scope>
    <source>
        <strain evidence="1 2">JCM 13498</strain>
    </source>
</reference>
<dbReference type="OrthoDB" id="1421554at2"/>
<sequence length="273" mass="30857">MITKHIVIQKIEENGTIDVFQISSDYLQWTFETRRTIEESDKEYFPFVINGNINIIRRKAGAETKITAQKDKIAFIDDYGLPGGFVVGILFPKNFIPDIIKFKDKPFIPVGLAGQVSTTPPGQIQILYNQLEKRCAIIMNIHYPICFGFKCIAQKVKKELFPHSEETYAEDFFDILLSREMLDVEAIKNEDLKIINETLNETDLNDLNESLNEILYSLKSGEKSQALSVIKNIEGKIMNGSALAGTLTTIIDSYQNGGITEQFVGSILKYISL</sequence>
<name>A0A5M4B418_9BACT</name>
<dbReference type="EMBL" id="BLAX01000001">
    <property type="protein sequence ID" value="GET34631.1"/>
    <property type="molecule type" value="Genomic_DNA"/>
</dbReference>
<comment type="caution">
    <text evidence="1">The sequence shown here is derived from an EMBL/GenBank/DDBJ whole genome shotgun (WGS) entry which is preliminary data.</text>
</comment>
<gene>
    <name evidence="1" type="ORF">PbJCM13498_34940</name>
</gene>
<accession>A0A5M4B418</accession>
<dbReference type="Proteomes" id="UP000391834">
    <property type="component" value="Unassembled WGS sequence"/>
</dbReference>
<keyword evidence="2" id="KW-1185">Reference proteome</keyword>
<evidence type="ECO:0000313" key="1">
    <source>
        <dbReference type="EMBL" id="GET34631.1"/>
    </source>
</evidence>
<proteinExistence type="predicted"/>
<dbReference type="RefSeq" id="WP_025866244.1">
    <property type="nucleotide sequence ID" value="NZ_BLAX01000001.1"/>
</dbReference>
<protein>
    <submittedName>
        <fullName evidence="1">Uncharacterized protein</fullName>
    </submittedName>
</protein>
<evidence type="ECO:0000313" key="2">
    <source>
        <dbReference type="Proteomes" id="UP000391834"/>
    </source>
</evidence>
<organism evidence="1 2">
    <name type="scientific">Prolixibacter bellariivorans</name>
    <dbReference type="NCBI Taxonomy" id="314319"/>
    <lineage>
        <taxon>Bacteria</taxon>
        <taxon>Pseudomonadati</taxon>
        <taxon>Bacteroidota</taxon>
        <taxon>Bacteroidia</taxon>
        <taxon>Marinilabiliales</taxon>
        <taxon>Prolixibacteraceae</taxon>
        <taxon>Prolixibacter</taxon>
    </lineage>
</organism>
<dbReference type="AlphaFoldDB" id="A0A5M4B418"/>